<dbReference type="PROSITE" id="PS50883">
    <property type="entry name" value="EAL"/>
    <property type="match status" value="1"/>
</dbReference>
<feature type="domain" description="PAS" evidence="1">
    <location>
        <begin position="117"/>
        <end position="187"/>
    </location>
</feature>
<dbReference type="NCBIfam" id="TIGR00254">
    <property type="entry name" value="GGDEF"/>
    <property type="match status" value="1"/>
</dbReference>
<dbReference type="InterPro" id="IPR035965">
    <property type="entry name" value="PAS-like_dom_sf"/>
</dbReference>
<dbReference type="PANTHER" id="PTHR44757:SF2">
    <property type="entry name" value="BIOFILM ARCHITECTURE MAINTENANCE PROTEIN MBAA"/>
    <property type="match status" value="1"/>
</dbReference>
<dbReference type="SUPFAM" id="SSF55785">
    <property type="entry name" value="PYP-like sensor domain (PAS domain)"/>
    <property type="match status" value="3"/>
</dbReference>
<evidence type="ECO:0000259" key="3">
    <source>
        <dbReference type="PROSITE" id="PS50883"/>
    </source>
</evidence>
<dbReference type="AlphaFoldDB" id="A0A1G8S6K2"/>
<sequence length="792" mass="90757">MDKFTWTREDLIKIIHSTDNGIFLSDPEHDRFIDINSTVLSKLGYTKDEFMTILPSEFLGPFSAEKKEEIHYTKYGYELPAEVRSHPITLSDGHTYMLTVASDITKSKDIEYKFKRTNEEFQSLFLYHPDIIFTIDMNGIYKTINPAAEEVFGYTTEEITGTPYLDYLTPEAGKNTIPYFYKVMRGETVRFETIIVSRDNRHHIMDVTAVPLVLDDKITGVIGIARDRTDKRETEKRLHESEQRYRALFDYNIDAVMTFDTNGKFTHVNSRTEEITGAASEDLVGRSFLPFVVPEQREETMRQFTISLDGAPHQYETTIHSMMGERLDIHITLIPIYVDEEITGIHCIGKDITEWKRVQTRMNHLAYHDTLTGLPNQRHFTESIAEVLQEAEEHDEEFSIFFLDVDRFKFINDYLGHHMGDTLLQMMATRLEITLGHRGTLFRYGGDEFIILAHPSDEEKTKEIAEDLIKETAKTYDLKGFESVSTVSVGISMYPAHGTSTETLIRRADNAMYHAKNSGKNNYQFYSPKVQKPSASLKTESFLYKALKKEEFHLVYQPQVAGNEEEVIGIEALLRWNNEELGTVSPGEFIPIAEETGLIVPIGEWVLEEACRQNKAWQDQGFPPLTVSVNLSMRQFYHTNLVSTIAEILYKTGLSARWLELEITESMAIHADEAVAILKDLKDIGVKIAIDDFGTGYSSLSYLKKFSIDQLKIDQSFVRDINSDSDDNDIITTIISLGHNLGLEVIAEGVETKEQLEFLKKHGCHKYQGYYFGKPAEAEIISPMIRKQEIYE</sequence>
<dbReference type="CDD" id="cd01948">
    <property type="entry name" value="EAL"/>
    <property type="match status" value="1"/>
</dbReference>
<feature type="domain" description="PAS" evidence="1">
    <location>
        <begin position="241"/>
        <end position="311"/>
    </location>
</feature>
<dbReference type="Pfam" id="PF00563">
    <property type="entry name" value="EAL"/>
    <property type="match status" value="1"/>
</dbReference>
<dbReference type="InterPro" id="IPR043128">
    <property type="entry name" value="Rev_trsase/Diguanyl_cyclase"/>
</dbReference>
<dbReference type="CDD" id="cd01949">
    <property type="entry name" value="GGDEF"/>
    <property type="match status" value="1"/>
</dbReference>
<dbReference type="SMART" id="SM00086">
    <property type="entry name" value="PAC"/>
    <property type="match status" value="3"/>
</dbReference>
<dbReference type="InterPro" id="IPR052155">
    <property type="entry name" value="Biofilm_reg_signaling"/>
</dbReference>
<keyword evidence="6" id="KW-1185">Reference proteome</keyword>
<dbReference type="FunFam" id="3.30.70.270:FF:000001">
    <property type="entry name" value="Diguanylate cyclase domain protein"/>
    <property type="match status" value="1"/>
</dbReference>
<dbReference type="SMART" id="SM00091">
    <property type="entry name" value="PAS"/>
    <property type="match status" value="3"/>
</dbReference>
<organism evidence="5 6">
    <name type="scientific">Salimicrobium halophilum</name>
    <dbReference type="NCBI Taxonomy" id="86666"/>
    <lineage>
        <taxon>Bacteria</taxon>
        <taxon>Bacillati</taxon>
        <taxon>Bacillota</taxon>
        <taxon>Bacilli</taxon>
        <taxon>Bacillales</taxon>
        <taxon>Bacillaceae</taxon>
        <taxon>Salimicrobium</taxon>
    </lineage>
</organism>
<evidence type="ECO:0000259" key="4">
    <source>
        <dbReference type="PROSITE" id="PS50887"/>
    </source>
</evidence>
<reference evidence="6" key="1">
    <citation type="submission" date="2016-10" db="EMBL/GenBank/DDBJ databases">
        <authorList>
            <person name="Varghese N."/>
            <person name="Submissions S."/>
        </authorList>
    </citation>
    <scope>NUCLEOTIDE SEQUENCE [LARGE SCALE GENOMIC DNA]</scope>
    <source>
        <strain evidence="6">DSM 4771</strain>
    </source>
</reference>
<dbReference type="SUPFAM" id="SSF55073">
    <property type="entry name" value="Nucleotide cyclase"/>
    <property type="match status" value="1"/>
</dbReference>
<evidence type="ECO:0000259" key="1">
    <source>
        <dbReference type="PROSITE" id="PS50112"/>
    </source>
</evidence>
<dbReference type="STRING" id="86666.SAMN04490247_1279"/>
<dbReference type="InterPro" id="IPR029787">
    <property type="entry name" value="Nucleotide_cyclase"/>
</dbReference>
<dbReference type="RefSeq" id="WP_093193035.1">
    <property type="nucleotide sequence ID" value="NZ_FNEV01000003.1"/>
</dbReference>
<dbReference type="PANTHER" id="PTHR44757">
    <property type="entry name" value="DIGUANYLATE CYCLASE DGCP"/>
    <property type="match status" value="1"/>
</dbReference>
<dbReference type="CDD" id="cd00130">
    <property type="entry name" value="PAS"/>
    <property type="match status" value="2"/>
</dbReference>
<proteinExistence type="predicted"/>
<accession>A0A1G8S6K2</accession>
<dbReference type="Proteomes" id="UP000199225">
    <property type="component" value="Unassembled WGS sequence"/>
</dbReference>
<dbReference type="Pfam" id="PF08448">
    <property type="entry name" value="PAS_4"/>
    <property type="match status" value="1"/>
</dbReference>
<dbReference type="OrthoDB" id="9759607at2"/>
<dbReference type="NCBIfam" id="TIGR00229">
    <property type="entry name" value="sensory_box"/>
    <property type="match status" value="2"/>
</dbReference>
<dbReference type="InterPro" id="IPR013656">
    <property type="entry name" value="PAS_4"/>
</dbReference>
<dbReference type="InterPro" id="IPR000700">
    <property type="entry name" value="PAS-assoc_C"/>
</dbReference>
<dbReference type="Gene3D" id="3.20.20.450">
    <property type="entry name" value="EAL domain"/>
    <property type="match status" value="1"/>
</dbReference>
<dbReference type="PROSITE" id="PS50112">
    <property type="entry name" value="PAS"/>
    <property type="match status" value="3"/>
</dbReference>
<dbReference type="InterPro" id="IPR000014">
    <property type="entry name" value="PAS"/>
</dbReference>
<dbReference type="SMART" id="SM00267">
    <property type="entry name" value="GGDEF"/>
    <property type="match status" value="1"/>
</dbReference>
<feature type="domain" description="GGDEF" evidence="4">
    <location>
        <begin position="396"/>
        <end position="528"/>
    </location>
</feature>
<dbReference type="InterPro" id="IPR035919">
    <property type="entry name" value="EAL_sf"/>
</dbReference>
<dbReference type="Pfam" id="PF13426">
    <property type="entry name" value="PAS_9"/>
    <property type="match status" value="1"/>
</dbReference>
<evidence type="ECO:0000313" key="5">
    <source>
        <dbReference type="EMBL" id="SDJ24859.1"/>
    </source>
</evidence>
<dbReference type="EMBL" id="FNEV01000003">
    <property type="protein sequence ID" value="SDJ24859.1"/>
    <property type="molecule type" value="Genomic_DNA"/>
</dbReference>
<dbReference type="Pfam" id="PF00989">
    <property type="entry name" value="PAS"/>
    <property type="match status" value="1"/>
</dbReference>
<gene>
    <name evidence="5" type="ORF">SAMN04490247_1279</name>
</gene>
<dbReference type="Gene3D" id="3.30.450.20">
    <property type="entry name" value="PAS domain"/>
    <property type="match status" value="3"/>
</dbReference>
<dbReference type="InterPro" id="IPR013767">
    <property type="entry name" value="PAS_fold"/>
</dbReference>
<dbReference type="InterPro" id="IPR000160">
    <property type="entry name" value="GGDEF_dom"/>
</dbReference>
<evidence type="ECO:0000259" key="2">
    <source>
        <dbReference type="PROSITE" id="PS50113"/>
    </source>
</evidence>
<feature type="domain" description="EAL" evidence="3">
    <location>
        <begin position="536"/>
        <end position="789"/>
    </location>
</feature>
<dbReference type="InterPro" id="IPR001633">
    <property type="entry name" value="EAL_dom"/>
</dbReference>
<dbReference type="InterPro" id="IPR001610">
    <property type="entry name" value="PAC"/>
</dbReference>
<name>A0A1G8S6K2_9BACI</name>
<dbReference type="SMART" id="SM00052">
    <property type="entry name" value="EAL"/>
    <property type="match status" value="1"/>
</dbReference>
<protein>
    <submittedName>
        <fullName evidence="5">PAS domain S-box-containing protein/diguanylate cyclase (GGDEF) domain-containing protein</fullName>
    </submittedName>
</protein>
<evidence type="ECO:0000313" key="6">
    <source>
        <dbReference type="Proteomes" id="UP000199225"/>
    </source>
</evidence>
<dbReference type="PROSITE" id="PS50887">
    <property type="entry name" value="GGDEF"/>
    <property type="match status" value="1"/>
</dbReference>
<dbReference type="Gene3D" id="3.30.70.270">
    <property type="match status" value="1"/>
</dbReference>
<feature type="domain" description="PAC" evidence="2">
    <location>
        <begin position="189"/>
        <end position="240"/>
    </location>
</feature>
<dbReference type="PROSITE" id="PS50113">
    <property type="entry name" value="PAC"/>
    <property type="match status" value="1"/>
</dbReference>
<dbReference type="FunFam" id="3.20.20.450:FF:000001">
    <property type="entry name" value="Cyclic di-GMP phosphodiesterase yahA"/>
    <property type="match status" value="1"/>
</dbReference>
<dbReference type="SUPFAM" id="SSF141868">
    <property type="entry name" value="EAL domain-like"/>
    <property type="match status" value="1"/>
</dbReference>
<dbReference type="Pfam" id="PF00990">
    <property type="entry name" value="GGDEF"/>
    <property type="match status" value="1"/>
</dbReference>
<feature type="domain" description="PAS" evidence="1">
    <location>
        <begin position="7"/>
        <end position="51"/>
    </location>
</feature>
<dbReference type="GO" id="GO:0006355">
    <property type="term" value="P:regulation of DNA-templated transcription"/>
    <property type="evidence" value="ECO:0007669"/>
    <property type="project" value="InterPro"/>
</dbReference>